<dbReference type="HOGENOM" id="CLU_1105447_0_0_11"/>
<reference evidence="1 2" key="1">
    <citation type="journal article" date="2007" name="PLoS ONE">
        <title>Molecular analysis of a leprosy immunotherapeutic bacillus provides insights into Mycobacterium evolution.</title>
        <authorList>
            <person name="Ahmed N."/>
            <person name="Saini V."/>
            <person name="Raghuvanshi S."/>
            <person name="Khurana J.P."/>
            <person name="Tyagi A.K."/>
            <person name="Tyagi A.K."/>
            <person name="Hasnain S.E."/>
        </authorList>
    </citation>
    <scope>NUCLEOTIDE SEQUENCE [LARGE SCALE GENOMIC DNA]</scope>
    <source>
        <strain evidence="1">MTCC 9506</strain>
    </source>
</reference>
<evidence type="ECO:0000313" key="2">
    <source>
        <dbReference type="Proteomes" id="UP000007329"/>
    </source>
</evidence>
<dbReference type="KEGG" id="mid:MIP_00127"/>
<dbReference type="RefSeq" id="WP_014940955.1">
    <property type="nucleotide sequence ID" value="NC_018612.1"/>
</dbReference>
<evidence type="ECO:0000313" key="1">
    <source>
        <dbReference type="EMBL" id="AFS12071.1"/>
    </source>
</evidence>
<sequence length="275" mass="31309">MNVVDFSHIPGAAEYRKQIEHARAEARRRYREHLTAVFDLHGSAQPGALAELALNALTDWRYIDSGNPCRCSCHPRLPESDLHDYGFDCVCARTPEQRRRAFHDWLDDINAFWRSPEGQQIKAEQQAAEAELQAWLAAQQGVTVDDHGGLVPEQWSGDVDGHSFYFRERHGEWRLELDLRPSGRFVRTLAGTDSHGVTQYHERELEVGDVIASGTIDVERYGTTPVQRAEFIIDTIRIHLARQSCTLHHDLSSDQAWLGIEIRWCPSCGTRLGTR</sequence>
<organism evidence="1 2">
    <name type="scientific">Mycobacterium indicus pranii (strain DSM 45239 / MTCC 9506)</name>
    <dbReference type="NCBI Taxonomy" id="1232724"/>
    <lineage>
        <taxon>Bacteria</taxon>
        <taxon>Bacillati</taxon>
        <taxon>Actinomycetota</taxon>
        <taxon>Actinomycetes</taxon>
        <taxon>Mycobacteriales</taxon>
        <taxon>Mycobacteriaceae</taxon>
        <taxon>Mycobacterium</taxon>
        <taxon>Mycobacterium avium complex (MAC)</taxon>
    </lineage>
</organism>
<accession>J9W9V7</accession>
<protein>
    <submittedName>
        <fullName evidence="1">Uncharacterized protein</fullName>
    </submittedName>
</protein>
<gene>
    <name evidence="1" type="ORF">MIP_00127</name>
</gene>
<dbReference type="Proteomes" id="UP000007329">
    <property type="component" value="Chromosome"/>
</dbReference>
<dbReference type="AlphaFoldDB" id="J9W9V7"/>
<reference evidence="1 2" key="2">
    <citation type="journal article" date="2012" name="Nucleic Acids Res.">
        <title>Massive gene acquisitions in Mycobacterium indicus pranii provide a perspective on mycobacterial evolution.</title>
        <authorList>
            <person name="Saini V."/>
            <person name="Raghuvanshi S."/>
            <person name="Khurana J.P."/>
            <person name="Ahmed N."/>
            <person name="Hasnain S.E."/>
            <person name="Tyagi A.K."/>
            <person name="Tyagi A.K."/>
        </authorList>
    </citation>
    <scope>NUCLEOTIDE SEQUENCE [LARGE SCALE GENOMIC DNA]</scope>
    <source>
        <strain evidence="2">DSM 45239 / MTCC 9506</strain>
    </source>
</reference>
<dbReference type="PATRIC" id="fig|1232724.3.peg.93"/>
<dbReference type="EMBL" id="CP002275">
    <property type="protein sequence ID" value="AFS12071.1"/>
    <property type="molecule type" value="Genomic_DNA"/>
</dbReference>
<proteinExistence type="predicted"/>
<name>J9W9V7_MYCIP</name>